<evidence type="ECO:0000313" key="5">
    <source>
        <dbReference type="EMBL" id="KAA8909743.1"/>
    </source>
</evidence>
<dbReference type="GO" id="GO:0005783">
    <property type="term" value="C:endoplasmic reticulum"/>
    <property type="evidence" value="ECO:0007669"/>
    <property type="project" value="TreeGrafter"/>
</dbReference>
<dbReference type="InterPro" id="IPR036291">
    <property type="entry name" value="NAD(P)-bd_dom_sf"/>
</dbReference>
<keyword evidence="6" id="KW-1185">Reference proteome</keyword>
<comment type="similarity">
    <text evidence="1 4">Belongs to the short-chain dehydrogenases/reductases (SDR) family.</text>
</comment>
<dbReference type="GO" id="GO:0019433">
    <property type="term" value="P:triglyceride catabolic process"/>
    <property type="evidence" value="ECO:0007669"/>
    <property type="project" value="TreeGrafter"/>
</dbReference>
<dbReference type="CDD" id="cd05374">
    <property type="entry name" value="17beta-HSD-like_SDR_c"/>
    <property type="match status" value="1"/>
</dbReference>
<dbReference type="Gene3D" id="3.40.50.720">
    <property type="entry name" value="NAD(P)-binding Rossmann-like Domain"/>
    <property type="match status" value="1"/>
</dbReference>
<dbReference type="AlphaFoldDB" id="A0A642V636"/>
<dbReference type="GO" id="GO:0005811">
    <property type="term" value="C:lipid droplet"/>
    <property type="evidence" value="ECO:0007669"/>
    <property type="project" value="TreeGrafter"/>
</dbReference>
<dbReference type="PANTHER" id="PTHR44169">
    <property type="entry name" value="NADPH-DEPENDENT 1-ACYLDIHYDROXYACETONE PHOSPHATE REDUCTASE"/>
    <property type="match status" value="1"/>
</dbReference>
<dbReference type="SUPFAM" id="SSF51735">
    <property type="entry name" value="NAD(P)-binding Rossmann-fold domains"/>
    <property type="match status" value="1"/>
</dbReference>
<sequence>MSGERAKTALITGCSSGIGKELAKEFKARGWEVFAGARRVEMMDDLAKLGINVIGLDVTDQESVDAAKVLVEEKADGKLDLLFNNAGQSCTFPAADLAIEDAQKCYDVNVFGVMRMVRTFLPMLIAAKGTIANTGSITGMLQVPFSTVYSSSKAALHQYANGLRLELAPFGVKVVTTLTAAVKTDIADTRALPEGSLYAAVEDGVAERRSFAANNNPMSADVYAKRVVDQLVKKSPKPFFWEGNNWFRIWFALTFLPRRLLDYILMRRFKLLELLSRLAQSKKQN</sequence>
<gene>
    <name evidence="5" type="ORF">TRICI_004392</name>
</gene>
<dbReference type="GO" id="GO:0006654">
    <property type="term" value="P:phosphatidic acid biosynthetic process"/>
    <property type="evidence" value="ECO:0007669"/>
    <property type="project" value="TreeGrafter"/>
</dbReference>
<organism evidence="5 6">
    <name type="scientific">Trichomonascus ciferrii</name>
    <dbReference type="NCBI Taxonomy" id="44093"/>
    <lineage>
        <taxon>Eukaryota</taxon>
        <taxon>Fungi</taxon>
        <taxon>Dikarya</taxon>
        <taxon>Ascomycota</taxon>
        <taxon>Saccharomycotina</taxon>
        <taxon>Dipodascomycetes</taxon>
        <taxon>Dipodascales</taxon>
        <taxon>Trichomonascaceae</taxon>
        <taxon>Trichomonascus</taxon>
        <taxon>Trichomonascus ciferrii complex</taxon>
    </lineage>
</organism>
<name>A0A642V636_9ASCO</name>
<dbReference type="VEuPathDB" id="FungiDB:TRICI_004392"/>
<keyword evidence="3" id="KW-0560">Oxidoreductase</keyword>
<dbReference type="PROSITE" id="PS00061">
    <property type="entry name" value="ADH_SHORT"/>
    <property type="match status" value="1"/>
</dbReference>
<dbReference type="InterPro" id="IPR020904">
    <property type="entry name" value="Sc_DH/Rdtase_CS"/>
</dbReference>
<dbReference type="PANTHER" id="PTHR44169:SF6">
    <property type="entry name" value="NADPH-DEPENDENT 1-ACYLDIHYDROXYACETONE PHOSPHATE REDUCTASE"/>
    <property type="match status" value="1"/>
</dbReference>
<evidence type="ECO:0000256" key="4">
    <source>
        <dbReference type="RuleBase" id="RU000363"/>
    </source>
</evidence>
<keyword evidence="2" id="KW-0521">NADP</keyword>
<dbReference type="EMBL" id="SWFS01000334">
    <property type="protein sequence ID" value="KAA8909743.1"/>
    <property type="molecule type" value="Genomic_DNA"/>
</dbReference>
<dbReference type="FunFam" id="3.40.50.720:FF:000261">
    <property type="entry name" value="NADPH-dependent 1-acyldihydroxyacetone phosphate reductase"/>
    <property type="match status" value="1"/>
</dbReference>
<dbReference type="PRINTS" id="PR00081">
    <property type="entry name" value="GDHRDH"/>
</dbReference>
<proteinExistence type="inferred from homology"/>
<evidence type="ECO:0000256" key="1">
    <source>
        <dbReference type="ARBA" id="ARBA00006484"/>
    </source>
</evidence>
<comment type="caution">
    <text evidence="5">The sequence shown here is derived from an EMBL/GenBank/DDBJ whole genome shotgun (WGS) entry which is preliminary data.</text>
</comment>
<evidence type="ECO:0000256" key="3">
    <source>
        <dbReference type="ARBA" id="ARBA00023002"/>
    </source>
</evidence>
<dbReference type="PRINTS" id="PR00080">
    <property type="entry name" value="SDRFAMILY"/>
</dbReference>
<evidence type="ECO:0000256" key="2">
    <source>
        <dbReference type="ARBA" id="ARBA00022857"/>
    </source>
</evidence>
<dbReference type="GO" id="GO:0000140">
    <property type="term" value="F:acylglycerone-phosphate reductase (NADP+) activity"/>
    <property type="evidence" value="ECO:0007669"/>
    <property type="project" value="TreeGrafter"/>
</dbReference>
<evidence type="ECO:0000313" key="6">
    <source>
        <dbReference type="Proteomes" id="UP000761534"/>
    </source>
</evidence>
<evidence type="ECO:0008006" key="7">
    <source>
        <dbReference type="Google" id="ProtNLM"/>
    </source>
</evidence>
<dbReference type="Pfam" id="PF00106">
    <property type="entry name" value="adh_short"/>
    <property type="match status" value="1"/>
</dbReference>
<reference evidence="5" key="1">
    <citation type="journal article" date="2019" name="G3 (Bethesda)">
        <title>Genome Assemblies of Two Rare Opportunistic Yeast Pathogens: Diutina rugosa (syn. Candida rugosa) and Trichomonascus ciferrii (syn. Candida ciferrii).</title>
        <authorList>
            <person name="Mixao V."/>
            <person name="Saus E."/>
            <person name="Hansen A.P."/>
            <person name="Lass-Florl C."/>
            <person name="Gabaldon T."/>
        </authorList>
    </citation>
    <scope>NUCLEOTIDE SEQUENCE</scope>
    <source>
        <strain evidence="5">CBS 4856</strain>
    </source>
</reference>
<accession>A0A642V636</accession>
<dbReference type="GO" id="GO:0004806">
    <property type="term" value="F:triacylglycerol lipase activity"/>
    <property type="evidence" value="ECO:0007669"/>
    <property type="project" value="TreeGrafter"/>
</dbReference>
<protein>
    <recommendedName>
        <fullName evidence="7">NADPH-dependent 1-acyldihydroxyacetone phosphate reductase</fullName>
    </recommendedName>
</protein>
<dbReference type="InterPro" id="IPR002347">
    <property type="entry name" value="SDR_fam"/>
</dbReference>
<dbReference type="OrthoDB" id="2102561at2759"/>
<dbReference type="Proteomes" id="UP000761534">
    <property type="component" value="Unassembled WGS sequence"/>
</dbReference>